<reference evidence="4 5" key="1">
    <citation type="submission" date="2024-02" db="EMBL/GenBank/DDBJ databases">
        <title>Chromosome-scale genome assembly of the rough periwinkle Littorina saxatilis.</title>
        <authorList>
            <person name="De Jode A."/>
            <person name="Faria R."/>
            <person name="Formenti G."/>
            <person name="Sims Y."/>
            <person name="Smith T.P."/>
            <person name="Tracey A."/>
            <person name="Wood J.M.D."/>
            <person name="Zagrodzka Z.B."/>
            <person name="Johannesson K."/>
            <person name="Butlin R.K."/>
            <person name="Leder E.H."/>
        </authorList>
    </citation>
    <scope>NUCLEOTIDE SEQUENCE [LARGE SCALE GENOMIC DNA]</scope>
    <source>
        <strain evidence="4">Snail1</strain>
        <tissue evidence="4">Muscle</tissue>
    </source>
</reference>
<keyword evidence="5" id="KW-1185">Reference proteome</keyword>
<keyword evidence="1" id="KW-0479">Metal-binding</keyword>
<dbReference type="EMBL" id="JBAMIC010000004">
    <property type="protein sequence ID" value="KAK7106911.1"/>
    <property type="molecule type" value="Genomic_DNA"/>
</dbReference>
<organism evidence="4 5">
    <name type="scientific">Littorina saxatilis</name>
    <dbReference type="NCBI Taxonomy" id="31220"/>
    <lineage>
        <taxon>Eukaryota</taxon>
        <taxon>Metazoa</taxon>
        <taxon>Spiralia</taxon>
        <taxon>Lophotrochozoa</taxon>
        <taxon>Mollusca</taxon>
        <taxon>Gastropoda</taxon>
        <taxon>Caenogastropoda</taxon>
        <taxon>Littorinimorpha</taxon>
        <taxon>Littorinoidea</taxon>
        <taxon>Littorinidae</taxon>
        <taxon>Littorina</taxon>
    </lineage>
</organism>
<dbReference type="AlphaFoldDB" id="A0AAN9BKR0"/>
<dbReference type="PANTHER" id="PTHR23095">
    <property type="entry name" value="PARANEOPLASTIC ANTIGEN"/>
    <property type="match status" value="1"/>
</dbReference>
<evidence type="ECO:0000256" key="1">
    <source>
        <dbReference type="PROSITE-ProRule" id="PRU00047"/>
    </source>
</evidence>
<sequence length="345" mass="38252">MASDGQELSSRTDVCDREGMTPRMLGRGRGTPLARGLYTTPGSITSDSGLFMPTSTPEVIPTASGAPIIVHVKAPTQSPRLGIFTGTKPGGGAEVNFNDWKERVEQFLEEEREEGTRLSRVRASLRGLAKVQTKQCTTGGDILSTLQSIYGATKTVEDLYLEFVQMSATKSETPADFLTRLWAKFSEVNRDNQYTRDETQRKVYHLFMTQLNQRQPMLALELRNLHGLPGVASPDLAHVLRRVRELEAPGVAVKATTAAVGVASPQPEIDYEKLSTMVAQKLQASSLVSDIRQPHPQRDSPNPQMRGACYVCKEFGHYARQCPNRRRDNRSEQLNYLQSGTRGSR</sequence>
<dbReference type="Pfam" id="PF14893">
    <property type="entry name" value="PNMA"/>
    <property type="match status" value="1"/>
</dbReference>
<dbReference type="SMART" id="SM00343">
    <property type="entry name" value="ZnF_C2HC"/>
    <property type="match status" value="1"/>
</dbReference>
<dbReference type="InterPro" id="IPR036875">
    <property type="entry name" value="Znf_CCHC_sf"/>
</dbReference>
<keyword evidence="1" id="KW-0862">Zinc</keyword>
<dbReference type="PANTHER" id="PTHR23095:SF46">
    <property type="entry name" value="GAG PROTEIN"/>
    <property type="match status" value="1"/>
</dbReference>
<feature type="domain" description="CCHC-type" evidence="3">
    <location>
        <begin position="309"/>
        <end position="324"/>
    </location>
</feature>
<protein>
    <recommendedName>
        <fullName evidence="3">CCHC-type domain-containing protein</fullName>
    </recommendedName>
</protein>
<evidence type="ECO:0000256" key="2">
    <source>
        <dbReference type="SAM" id="MobiDB-lite"/>
    </source>
</evidence>
<accession>A0AAN9BKR0</accession>
<evidence type="ECO:0000313" key="5">
    <source>
        <dbReference type="Proteomes" id="UP001374579"/>
    </source>
</evidence>
<keyword evidence="1" id="KW-0863">Zinc-finger</keyword>
<dbReference type="InterPro" id="IPR026523">
    <property type="entry name" value="PNMA"/>
</dbReference>
<comment type="caution">
    <text evidence="4">The sequence shown here is derived from an EMBL/GenBank/DDBJ whole genome shotgun (WGS) entry which is preliminary data.</text>
</comment>
<evidence type="ECO:0000259" key="3">
    <source>
        <dbReference type="PROSITE" id="PS50158"/>
    </source>
</evidence>
<feature type="compositionally biased region" description="Polar residues" evidence="2">
    <location>
        <begin position="1"/>
        <end position="12"/>
    </location>
</feature>
<dbReference type="GO" id="GO:0003676">
    <property type="term" value="F:nucleic acid binding"/>
    <property type="evidence" value="ECO:0007669"/>
    <property type="project" value="InterPro"/>
</dbReference>
<dbReference type="GO" id="GO:0008270">
    <property type="term" value="F:zinc ion binding"/>
    <property type="evidence" value="ECO:0007669"/>
    <property type="project" value="UniProtKB-KW"/>
</dbReference>
<dbReference type="Gene3D" id="4.10.60.10">
    <property type="entry name" value="Zinc finger, CCHC-type"/>
    <property type="match status" value="1"/>
</dbReference>
<dbReference type="InterPro" id="IPR048270">
    <property type="entry name" value="PNMA_C"/>
</dbReference>
<dbReference type="Proteomes" id="UP001374579">
    <property type="component" value="Unassembled WGS sequence"/>
</dbReference>
<dbReference type="PROSITE" id="PS50158">
    <property type="entry name" value="ZF_CCHC"/>
    <property type="match status" value="1"/>
</dbReference>
<dbReference type="SUPFAM" id="SSF57756">
    <property type="entry name" value="Retrovirus zinc finger-like domains"/>
    <property type="match status" value="1"/>
</dbReference>
<proteinExistence type="predicted"/>
<evidence type="ECO:0000313" key="4">
    <source>
        <dbReference type="EMBL" id="KAK7106911.1"/>
    </source>
</evidence>
<dbReference type="InterPro" id="IPR001878">
    <property type="entry name" value="Znf_CCHC"/>
</dbReference>
<name>A0AAN9BKR0_9CAEN</name>
<gene>
    <name evidence="4" type="ORF">V1264_014933</name>
</gene>
<dbReference type="Pfam" id="PF00098">
    <property type="entry name" value="zf-CCHC"/>
    <property type="match status" value="1"/>
</dbReference>
<feature type="region of interest" description="Disordered" evidence="2">
    <location>
        <begin position="1"/>
        <end position="31"/>
    </location>
</feature>